<dbReference type="VEuPathDB" id="PlasmoDB:PVX_096925"/>
<reference evidence="3" key="1">
    <citation type="submission" date="2016-07" db="EMBL/GenBank/DDBJ databases">
        <authorList>
            <consortium name="Pathogen Informatics"/>
        </authorList>
    </citation>
    <scope>NUCLEOTIDE SEQUENCE [LARGE SCALE GENOMIC DNA]</scope>
</reference>
<dbReference type="EMBL" id="LT635619">
    <property type="protein sequence ID" value="VUZ95554.1"/>
    <property type="molecule type" value="Genomic_DNA"/>
</dbReference>
<evidence type="ECO:0000313" key="3">
    <source>
        <dbReference type="Proteomes" id="UP000220605"/>
    </source>
</evidence>
<gene>
    <name evidence="2" type="ORF">PVP01_0840500</name>
</gene>
<dbReference type="InterPro" id="IPR008780">
    <property type="entry name" value="Plasmodium_Vir"/>
</dbReference>
<evidence type="ECO:0000256" key="1">
    <source>
        <dbReference type="SAM" id="Phobius"/>
    </source>
</evidence>
<keyword evidence="1" id="KW-0812">Transmembrane</keyword>
<accession>A0A564ZUA6</accession>
<dbReference type="Pfam" id="PF05795">
    <property type="entry name" value="Plasmodium_Vir"/>
    <property type="match status" value="1"/>
</dbReference>
<sequence>MGETIYNFVSSFPKVQSEFNSIIKAVESGGQLYCKEINTYFPQNWERFGQTCKEVYSYLNDLEGKYLNVNDVKERCKYLSYWLYEKIENNDELTYNTLSLYQNFMQMNEHFPILEKNICNNYIEVISEDTYNELKELYGLFDELNNLQKNSHPQILQICENATKCYTKYMSYKDTCHGNKKKNLRNELERFRREYNSFIQNKASCNPQIKTLPSFQETNVDVLIIPIVIVLFTPLGSWFYGRIKRKKNMRKFMNEEKEQFSYDSKIPNINSHKTQYNIAYYKS</sequence>
<proteinExistence type="predicted"/>
<protein>
    <submittedName>
        <fullName evidence="2">VIR protein</fullName>
    </submittedName>
</protein>
<feature type="transmembrane region" description="Helical" evidence="1">
    <location>
        <begin position="222"/>
        <end position="241"/>
    </location>
</feature>
<dbReference type="AlphaFoldDB" id="A0A564ZUA6"/>
<dbReference type="VEuPathDB" id="PlasmoDB:PVPAM_020025400"/>
<dbReference type="VEuPathDB" id="PlasmoDB:PVP01_0840500"/>
<keyword evidence="1" id="KW-0472">Membrane</keyword>
<name>A0A564ZUA6_PLAVI</name>
<dbReference type="Proteomes" id="UP000220605">
    <property type="component" value="Chromosome 8"/>
</dbReference>
<keyword evidence="1" id="KW-1133">Transmembrane helix</keyword>
<evidence type="ECO:0000313" key="2">
    <source>
        <dbReference type="EMBL" id="VUZ95554.1"/>
    </source>
</evidence>
<dbReference type="VEuPathDB" id="PlasmoDB:PVW1_030007600"/>
<organism evidence="2 3">
    <name type="scientific">Plasmodium vivax</name>
    <name type="common">malaria parasite P. vivax</name>
    <dbReference type="NCBI Taxonomy" id="5855"/>
    <lineage>
        <taxon>Eukaryota</taxon>
        <taxon>Sar</taxon>
        <taxon>Alveolata</taxon>
        <taxon>Apicomplexa</taxon>
        <taxon>Aconoidasida</taxon>
        <taxon>Haemosporida</taxon>
        <taxon>Plasmodiidae</taxon>
        <taxon>Plasmodium</taxon>
        <taxon>Plasmodium (Plasmodium)</taxon>
    </lineage>
</organism>
<dbReference type="OrthoDB" id="381216at2759"/>